<evidence type="ECO:0000313" key="1">
    <source>
        <dbReference type="EMBL" id="MFK8293272.1"/>
    </source>
</evidence>
<organism evidence="1 2">
    <name type="scientific">Capnocytophaga stomatis</name>
    <dbReference type="NCBI Taxonomy" id="1848904"/>
    <lineage>
        <taxon>Bacteria</taxon>
        <taxon>Pseudomonadati</taxon>
        <taxon>Bacteroidota</taxon>
        <taxon>Flavobacteriia</taxon>
        <taxon>Flavobacteriales</taxon>
        <taxon>Flavobacteriaceae</taxon>
        <taxon>Capnocytophaga</taxon>
    </lineage>
</organism>
<comment type="caution">
    <text evidence="1">The sequence shown here is derived from an EMBL/GenBank/DDBJ whole genome shotgun (WGS) entry which is preliminary data.</text>
</comment>
<dbReference type="Proteomes" id="UP001622370">
    <property type="component" value="Unassembled WGS sequence"/>
</dbReference>
<name>A0ABW8QB15_9FLAO</name>
<dbReference type="EMBL" id="JBJGWJ010000003">
    <property type="protein sequence ID" value="MFK8293272.1"/>
    <property type="molecule type" value="Genomic_DNA"/>
</dbReference>
<proteinExistence type="predicted"/>
<evidence type="ECO:0000313" key="2">
    <source>
        <dbReference type="Proteomes" id="UP001622370"/>
    </source>
</evidence>
<protein>
    <recommendedName>
        <fullName evidence="3">SMI1/KNR4 family protein</fullName>
    </recommendedName>
</protein>
<gene>
    <name evidence="1" type="ORF">ACI76L_05715</name>
</gene>
<reference evidence="1 2" key="1">
    <citation type="journal article" date="2016" name="Sci. Rep.">
        <title>Whole genome sequencing identifies a novel species of the genus Capnocytophaga isolated from dog and cat bite wounds in humans.</title>
        <authorList>
            <person name="Zangenah S."/>
            <person name="Abbasi N."/>
            <person name="Andersson A.F."/>
            <person name="Bergman P."/>
        </authorList>
    </citation>
    <scope>NUCLEOTIDE SEQUENCE [LARGE SCALE GENOMIC DNA]</scope>
    <source>
        <strain evidence="1 2">W5</strain>
    </source>
</reference>
<keyword evidence="2" id="KW-1185">Reference proteome</keyword>
<sequence length="224" mass="26640">MKILQAYKTKNKTMTDFNYIKTLFNIQENNGFTDEELQNIRKVSSNIPQVLYDYYVQLGKITKLNQTQDTLLIPGQVQWSKNKDYLIFYAENQWACVWAIQKEDLTEENPPVYMSKNQETWEKESETLTDFLNAMTNLQAVFSFEYSSEDFLFINEEELKFIKQNFQKKPFAFKKWIGIDFYGNFIGDIIAIFNNKPYYDVCYAASNKEHFEEIDKLIRNLGEK</sequence>
<accession>A0ABW8QB15</accession>
<dbReference type="RefSeq" id="WP_405254075.1">
    <property type="nucleotide sequence ID" value="NZ_JBJGWE010000003.1"/>
</dbReference>
<evidence type="ECO:0008006" key="3">
    <source>
        <dbReference type="Google" id="ProtNLM"/>
    </source>
</evidence>